<gene>
    <name evidence="2" type="ORF">CVV64_04915</name>
</gene>
<keyword evidence="1" id="KW-1133">Transmembrane helix</keyword>
<keyword evidence="1" id="KW-0812">Transmembrane</keyword>
<feature type="transmembrane region" description="Helical" evidence="1">
    <location>
        <begin position="59"/>
        <end position="78"/>
    </location>
</feature>
<evidence type="ECO:0000313" key="3">
    <source>
        <dbReference type="Proteomes" id="UP000233256"/>
    </source>
</evidence>
<comment type="caution">
    <text evidence="2">The sequence shown here is derived from an EMBL/GenBank/DDBJ whole genome shotgun (WGS) entry which is preliminary data.</text>
</comment>
<feature type="transmembrane region" description="Helical" evidence="1">
    <location>
        <begin position="21"/>
        <end position="39"/>
    </location>
</feature>
<name>A0A2N1PS03_9BACT</name>
<dbReference type="Proteomes" id="UP000233256">
    <property type="component" value="Unassembled WGS sequence"/>
</dbReference>
<sequence length="143" mass="16470">MNSKNTSAGDGRINLTNSNNRQILVIQTLGFMGIILFLWLDELLDFPNLLFGFQKTPFNWPECITETLLIAFFGYITLRKTKSSLERIRTLEGLLPICASCKKIRNEQENWISLEHFITKNSEASFTHSICPECSERLYGEFL</sequence>
<dbReference type="AlphaFoldDB" id="A0A2N1PS03"/>
<evidence type="ECO:0000313" key="2">
    <source>
        <dbReference type="EMBL" id="PKK91114.1"/>
    </source>
</evidence>
<proteinExistence type="predicted"/>
<organism evidence="2 3">
    <name type="scientific">Candidatus Wallbacteria bacterium HGW-Wallbacteria-1</name>
    <dbReference type="NCBI Taxonomy" id="2013854"/>
    <lineage>
        <taxon>Bacteria</taxon>
        <taxon>Candidatus Walliibacteriota</taxon>
    </lineage>
</organism>
<keyword evidence="1" id="KW-0472">Membrane</keyword>
<evidence type="ECO:0000256" key="1">
    <source>
        <dbReference type="SAM" id="Phobius"/>
    </source>
</evidence>
<reference evidence="2 3" key="1">
    <citation type="journal article" date="2017" name="ISME J.">
        <title>Potential for microbial H2 and metal transformations associated with novel bacteria and archaea in deep terrestrial subsurface sediments.</title>
        <authorList>
            <person name="Hernsdorf A.W."/>
            <person name="Amano Y."/>
            <person name="Miyakawa K."/>
            <person name="Ise K."/>
            <person name="Suzuki Y."/>
            <person name="Anantharaman K."/>
            <person name="Probst A."/>
            <person name="Burstein D."/>
            <person name="Thomas B.C."/>
            <person name="Banfield J.F."/>
        </authorList>
    </citation>
    <scope>NUCLEOTIDE SEQUENCE [LARGE SCALE GENOMIC DNA]</scope>
    <source>
        <strain evidence="2">HGW-Wallbacteria-1</strain>
    </source>
</reference>
<dbReference type="EMBL" id="PGXC01000003">
    <property type="protein sequence ID" value="PKK91114.1"/>
    <property type="molecule type" value="Genomic_DNA"/>
</dbReference>
<protein>
    <submittedName>
        <fullName evidence="2">Uncharacterized protein</fullName>
    </submittedName>
</protein>
<accession>A0A2N1PS03</accession>